<dbReference type="Proteomes" id="UP000663864">
    <property type="component" value="Unassembled WGS sequence"/>
</dbReference>
<sequence length="420" mass="48693">MLTDTGMILPNFTELRIYPSFTEIRQQYNAPKNFRMYFSRDVYANIVRGSLSIEGIPIESKQVVPHANNLENQTIFVRRNSNEEPQECRVIQADDLLLQNIKTKRYFRAQRHELEYVTMPEQKETEVSYVLKQQGKATLSYQIHGISWLPQYELSILSDDRQHTFQAFAEITNGTKQEYRIDRTELFSGDVHLQGEVEAKRRRDRSRSLYLYSIDQPFILLPKSTFGLPFINATIQIRKYVGLTLSFTSHTQIRKLQRKYRIESIDKFLPGGPLTIREQGHLVGVTTLPDMSVGDKHTFSCGQDSDVSLNRQVKLISRERHSAMYAVHLTFKNVKSTPVKFEYNEIIDNEDAQFKIILKGSDDQRAQIEVTANGIQIEHKNGTDDLHGMLAANGGEQIYEYEIRLNYPKKSNSSSKRRRE</sequence>
<comment type="caution">
    <text evidence="1">The sequence shown here is derived from an EMBL/GenBank/DDBJ whole genome shotgun (WGS) entry which is preliminary data.</text>
</comment>
<organism evidence="1 2">
    <name type="scientific">Rotaria sordida</name>
    <dbReference type="NCBI Taxonomy" id="392033"/>
    <lineage>
        <taxon>Eukaryota</taxon>
        <taxon>Metazoa</taxon>
        <taxon>Spiralia</taxon>
        <taxon>Gnathifera</taxon>
        <taxon>Rotifera</taxon>
        <taxon>Eurotatoria</taxon>
        <taxon>Bdelloidea</taxon>
        <taxon>Philodinida</taxon>
        <taxon>Philodinidae</taxon>
        <taxon>Rotaria</taxon>
    </lineage>
</organism>
<gene>
    <name evidence="1" type="ORF">ZHD862_LOCUS25376</name>
</gene>
<dbReference type="EMBL" id="CAJNOT010001801">
    <property type="protein sequence ID" value="CAF1250802.1"/>
    <property type="molecule type" value="Genomic_DNA"/>
</dbReference>
<proteinExistence type="predicted"/>
<evidence type="ECO:0000313" key="1">
    <source>
        <dbReference type="EMBL" id="CAF1250802.1"/>
    </source>
</evidence>
<evidence type="ECO:0000313" key="2">
    <source>
        <dbReference type="Proteomes" id="UP000663864"/>
    </source>
</evidence>
<protein>
    <recommendedName>
        <fullName evidence="3">DUF4139 domain-containing protein</fullName>
    </recommendedName>
</protein>
<accession>A0A815A250</accession>
<dbReference type="PANTHER" id="PTHR38075">
    <property type="entry name" value="DUF4139 DOMAIN-CONTAINING PROTEIN"/>
    <property type="match status" value="1"/>
</dbReference>
<dbReference type="PANTHER" id="PTHR38075:SF1">
    <property type="entry name" value="DUF4139 DOMAIN-CONTAINING PROTEIN"/>
    <property type="match status" value="1"/>
</dbReference>
<reference evidence="1" key="1">
    <citation type="submission" date="2021-02" db="EMBL/GenBank/DDBJ databases">
        <authorList>
            <person name="Nowell W R."/>
        </authorList>
    </citation>
    <scope>NUCLEOTIDE SEQUENCE</scope>
</reference>
<evidence type="ECO:0008006" key="3">
    <source>
        <dbReference type="Google" id="ProtNLM"/>
    </source>
</evidence>
<name>A0A815A250_9BILA</name>
<dbReference type="AlphaFoldDB" id="A0A815A250"/>